<dbReference type="EMBL" id="JBICRM010000011">
    <property type="protein sequence ID" value="MFG1705661.1"/>
    <property type="molecule type" value="Genomic_DNA"/>
</dbReference>
<dbReference type="RefSeq" id="WP_393167819.1">
    <property type="nucleotide sequence ID" value="NZ_JBICRM010000011.1"/>
</dbReference>
<evidence type="ECO:0000256" key="3">
    <source>
        <dbReference type="ARBA" id="ARBA00023125"/>
    </source>
</evidence>
<dbReference type="Proteomes" id="UP001603978">
    <property type="component" value="Unassembled WGS sequence"/>
</dbReference>
<protein>
    <submittedName>
        <fullName evidence="7">BTAD domain-containing putative transcriptional regulator</fullName>
    </submittedName>
</protein>
<comment type="caution">
    <text evidence="7">The sequence shown here is derived from an EMBL/GenBank/DDBJ whole genome shotgun (WGS) entry which is preliminary data.</text>
</comment>
<dbReference type="PANTHER" id="PTHR35807">
    <property type="entry name" value="TRANSCRIPTIONAL REGULATOR REDD-RELATED"/>
    <property type="match status" value="1"/>
</dbReference>
<dbReference type="CDD" id="cd15831">
    <property type="entry name" value="BTAD"/>
    <property type="match status" value="1"/>
</dbReference>
<dbReference type="Gene3D" id="3.40.50.300">
    <property type="entry name" value="P-loop containing nucleotide triphosphate hydrolases"/>
    <property type="match status" value="1"/>
</dbReference>
<evidence type="ECO:0000256" key="4">
    <source>
        <dbReference type="ARBA" id="ARBA00023163"/>
    </source>
</evidence>
<dbReference type="Pfam" id="PF03704">
    <property type="entry name" value="BTAD"/>
    <property type="match status" value="1"/>
</dbReference>
<evidence type="ECO:0000256" key="1">
    <source>
        <dbReference type="ARBA" id="ARBA00005820"/>
    </source>
</evidence>
<dbReference type="Pfam" id="PF00486">
    <property type="entry name" value="Trans_reg_C"/>
    <property type="match status" value="1"/>
</dbReference>
<gene>
    <name evidence="7" type="ORF">ACFLIM_20940</name>
</gene>
<reference evidence="7 8" key="1">
    <citation type="submission" date="2024-10" db="EMBL/GenBank/DDBJ databases">
        <authorList>
            <person name="Topkara A.R."/>
            <person name="Saygin H."/>
        </authorList>
    </citation>
    <scope>NUCLEOTIDE SEQUENCE [LARGE SCALE GENOMIC DNA]</scope>
    <source>
        <strain evidence="7 8">M3C6</strain>
    </source>
</reference>
<dbReference type="SMART" id="SM00862">
    <property type="entry name" value="Trans_reg_C"/>
    <property type="match status" value="1"/>
</dbReference>
<dbReference type="SMART" id="SM01043">
    <property type="entry name" value="BTAD"/>
    <property type="match status" value="1"/>
</dbReference>
<sequence>MRLWRDGVELDAGPRQQAQLLGLLLARVGRPVSTRELIDLIWADDAPASALNVIQKYIGALRRVLEPAVPARAAGTYLNLRGNAYVFSAGPGTLDLVTFRELLEAAQAALAQQAREVALDHYIKALGLWRGPAGDGFSFGSTAMSIFAVLDDEFHAACAAAAELAVSLRRPERVILPLRLATSMAPFHEPVHASLITALGAAGRQAEALSAFHAVRDRLAEELGIDPGPALQAAHLRVLTQAPTSPVVTSTESEGDRAPARQAAGLVGRGEELGVLRQAIEAALTGRTGLGIVEGEPGAGKTRLLEEAAAAADQRGALVVWASCLEGDGTPSMWPWEQALTIVLDSLPALAREKWLASELGRLLESRDDEAAPPVSGGRAQFRLFEQVVTFIGQASAERPMLLVMDDLQWIDATSLQLFSHLTGRLPTGTAIICALRDRAPTPGPDLSRVLAAASRLPSHRRIQLGPLSLTDVAELIRRETGHEPGTDIARNIHVRTAGNPFFVRELSRLLSDRGALSDGDASARAGVPSTVRDVVRDRLAGLEDSARDLLRVAALIGRDVDLGLLARVAGVDVADCLECLEPLRALGLLETGLEDPFSWRFAHDLVRESVTETTEQLRAIRLHLRIADALEESQADDESITERLAFHLCAAGPLADPVRTVEALKRAGRRAATKLAFAAADRHLQSAAQIARTAGLPELELSALSLLAIAPRRQAGFGGTTFDLLERAEHLARQLGREVEAAGLLFARLFGAYTFLEWDRVRLVRRLYEQGEASSEPVVRVYGRQAWGLHQWDIGNIGEAYRCFSENNPALLDGVVSSHSETPIRRDVSGEWPGWQAVVTALHGDVETARTMIDKWNGPDDSYAVATWAYYTTIIASMAGDAGWVMRTIERWMAVGTGRAAIQQEHYIRLNWYWARALVGDDPAGIAAEAEQLLAGTLVDPPRWGVAYHHGLIAEMWLAAGMPDEAGTALDRADQALEAYGQRYAEGLVLLLRARLLHTRSEPAEVVRAAAEKARDLSNERGSHLFARRAEKFLAEL</sequence>
<keyword evidence="3 5" id="KW-0238">DNA-binding</keyword>
<name>A0ABW7AE88_9ACTN</name>
<dbReference type="InterPro" id="IPR036388">
    <property type="entry name" value="WH-like_DNA-bd_sf"/>
</dbReference>
<proteinExistence type="inferred from homology"/>
<keyword evidence="4" id="KW-0804">Transcription</keyword>
<evidence type="ECO:0000313" key="8">
    <source>
        <dbReference type="Proteomes" id="UP001603978"/>
    </source>
</evidence>
<evidence type="ECO:0000256" key="5">
    <source>
        <dbReference type="PROSITE-ProRule" id="PRU01091"/>
    </source>
</evidence>
<accession>A0ABW7AE88</accession>
<feature type="domain" description="OmpR/PhoB-type" evidence="6">
    <location>
        <begin position="1"/>
        <end position="89"/>
    </location>
</feature>
<evidence type="ECO:0000313" key="7">
    <source>
        <dbReference type="EMBL" id="MFG1705661.1"/>
    </source>
</evidence>
<dbReference type="Gene3D" id="1.25.40.10">
    <property type="entry name" value="Tetratricopeptide repeat domain"/>
    <property type="match status" value="1"/>
</dbReference>
<comment type="similarity">
    <text evidence="1">Belongs to the AfsR/DnrI/RedD regulatory family.</text>
</comment>
<dbReference type="PANTHER" id="PTHR35807:SF1">
    <property type="entry name" value="TRANSCRIPTIONAL REGULATOR REDD"/>
    <property type="match status" value="1"/>
</dbReference>
<dbReference type="InterPro" id="IPR005158">
    <property type="entry name" value="BTAD"/>
</dbReference>
<dbReference type="InterPro" id="IPR011990">
    <property type="entry name" value="TPR-like_helical_dom_sf"/>
</dbReference>
<dbReference type="Pfam" id="PF13191">
    <property type="entry name" value="AAA_16"/>
    <property type="match status" value="1"/>
</dbReference>
<dbReference type="SUPFAM" id="SSF48452">
    <property type="entry name" value="TPR-like"/>
    <property type="match status" value="1"/>
</dbReference>
<dbReference type="InterPro" id="IPR051677">
    <property type="entry name" value="AfsR-DnrI-RedD_regulator"/>
</dbReference>
<feature type="DNA-binding region" description="OmpR/PhoB-type" evidence="5">
    <location>
        <begin position="1"/>
        <end position="89"/>
    </location>
</feature>
<keyword evidence="8" id="KW-1185">Reference proteome</keyword>
<dbReference type="InterPro" id="IPR041664">
    <property type="entry name" value="AAA_16"/>
</dbReference>
<dbReference type="SUPFAM" id="SSF46894">
    <property type="entry name" value="C-terminal effector domain of the bipartite response regulators"/>
    <property type="match status" value="1"/>
</dbReference>
<dbReference type="PROSITE" id="PS51755">
    <property type="entry name" value="OMPR_PHOB"/>
    <property type="match status" value="1"/>
</dbReference>
<dbReference type="SUPFAM" id="SSF52540">
    <property type="entry name" value="P-loop containing nucleoside triphosphate hydrolases"/>
    <property type="match status" value="1"/>
</dbReference>
<organism evidence="7 8">
    <name type="scientific">Nonomuraea marmarensis</name>
    <dbReference type="NCBI Taxonomy" id="3351344"/>
    <lineage>
        <taxon>Bacteria</taxon>
        <taxon>Bacillati</taxon>
        <taxon>Actinomycetota</taxon>
        <taxon>Actinomycetes</taxon>
        <taxon>Streptosporangiales</taxon>
        <taxon>Streptosporangiaceae</taxon>
        <taxon>Nonomuraea</taxon>
    </lineage>
</organism>
<keyword evidence="2" id="KW-0805">Transcription regulation</keyword>
<evidence type="ECO:0000256" key="2">
    <source>
        <dbReference type="ARBA" id="ARBA00023015"/>
    </source>
</evidence>
<evidence type="ECO:0000259" key="6">
    <source>
        <dbReference type="PROSITE" id="PS51755"/>
    </source>
</evidence>
<dbReference type="InterPro" id="IPR027417">
    <property type="entry name" value="P-loop_NTPase"/>
</dbReference>
<dbReference type="InterPro" id="IPR001867">
    <property type="entry name" value="OmpR/PhoB-type_DNA-bd"/>
</dbReference>
<dbReference type="InterPro" id="IPR016032">
    <property type="entry name" value="Sig_transdc_resp-reg_C-effctor"/>
</dbReference>
<dbReference type="Gene3D" id="1.10.10.10">
    <property type="entry name" value="Winged helix-like DNA-binding domain superfamily/Winged helix DNA-binding domain"/>
    <property type="match status" value="1"/>
</dbReference>